<evidence type="ECO:0000256" key="1">
    <source>
        <dbReference type="ARBA" id="ARBA00010751"/>
    </source>
</evidence>
<dbReference type="EMBL" id="JACXAE010000060">
    <property type="protein sequence ID" value="MBD2773754.1"/>
    <property type="molecule type" value="Genomic_DNA"/>
</dbReference>
<dbReference type="InterPro" id="IPR035439">
    <property type="entry name" value="UPF0145_dom_sf"/>
</dbReference>
<accession>A0A8J6XE44</accession>
<name>A0A8J6XE44_9CYAN</name>
<dbReference type="SUPFAM" id="SSF117782">
    <property type="entry name" value="YbjQ-like"/>
    <property type="match status" value="2"/>
</dbReference>
<organism evidence="2 3">
    <name type="scientific">Iningainema tapete BLCC-T55</name>
    <dbReference type="NCBI Taxonomy" id="2748662"/>
    <lineage>
        <taxon>Bacteria</taxon>
        <taxon>Bacillati</taxon>
        <taxon>Cyanobacteriota</taxon>
        <taxon>Cyanophyceae</taxon>
        <taxon>Nostocales</taxon>
        <taxon>Scytonemataceae</taxon>
        <taxon>Iningainema tapete</taxon>
    </lineage>
</organism>
<gene>
    <name evidence="2" type="ORF">ICL16_17165</name>
</gene>
<dbReference type="Proteomes" id="UP000629098">
    <property type="component" value="Unassembled WGS sequence"/>
</dbReference>
<dbReference type="Gene3D" id="3.30.110.70">
    <property type="entry name" value="Hypothetical protein apc22750. Chain B"/>
    <property type="match status" value="2"/>
</dbReference>
<comment type="similarity">
    <text evidence="1">Belongs to the UPF0145 family.</text>
</comment>
<keyword evidence="3" id="KW-1185">Reference proteome</keyword>
<dbReference type="RefSeq" id="WP_190829923.1">
    <property type="nucleotide sequence ID" value="NZ_CAWPPI010000060.1"/>
</dbReference>
<evidence type="ECO:0000313" key="3">
    <source>
        <dbReference type="Proteomes" id="UP000629098"/>
    </source>
</evidence>
<dbReference type="InterPro" id="IPR002765">
    <property type="entry name" value="UPF0145_YbjQ-like"/>
</dbReference>
<evidence type="ECO:0000313" key="2">
    <source>
        <dbReference type="EMBL" id="MBD2773754.1"/>
    </source>
</evidence>
<dbReference type="PANTHER" id="PTHR34068">
    <property type="entry name" value="UPF0145 PROTEIN YBJQ"/>
    <property type="match status" value="1"/>
</dbReference>
<dbReference type="AlphaFoldDB" id="A0A8J6XE44"/>
<proteinExistence type="inferred from homology"/>
<comment type="caution">
    <text evidence="2">The sequence shown here is derived from an EMBL/GenBank/DDBJ whole genome shotgun (WGS) entry which is preliminary data.</text>
</comment>
<dbReference type="Pfam" id="PF01906">
    <property type="entry name" value="YbjQ_1"/>
    <property type="match status" value="2"/>
</dbReference>
<sequence>MNNPQQQMGIPEHARTRLQAMRGGNGKQSLFTSDLSVNEFLLVKEAGFDPLGLVLGCSMYHIGFQAAAWNQNVEMTVLSEAMYNARELAMSRMEAEALALGADGIVGVRLTARHMPWEPNLAEFVAIGTAVVARDCAERSGKAERTTSYRTNKGKPFTSDLSGQDFWTMLNAGYRPVGLVLGNCVYHVAYQGLRQWFNNIGKNVEMTNFTQALYEARELAMERMQVEAAHLGAEGIIGARIHEGQYSWSSHVIEFFALGTAVVPTRSDHHIPKPQLILSLNDPPLENTVFSTPNSHTSEH</sequence>
<reference evidence="2" key="1">
    <citation type="submission" date="2020-09" db="EMBL/GenBank/DDBJ databases">
        <title>Iningainema tapete sp. nov. (Scytonemataceae, Cyanobacteria) from greenhouses in central Florida (USA) produces two types of nodularin with biosynthetic potential for microcystin-LR and anabaenopeptins.</title>
        <authorList>
            <person name="Berthold D.E."/>
            <person name="Lefler F.W."/>
            <person name="Huang I.-S."/>
            <person name="Abdulla H."/>
            <person name="Zimba P.V."/>
            <person name="Laughinghouse H.D. IV."/>
        </authorList>
    </citation>
    <scope>NUCLEOTIDE SEQUENCE</scope>
    <source>
        <strain evidence="2">BLCCT55</strain>
    </source>
</reference>
<protein>
    <submittedName>
        <fullName evidence="2">Heavy metal-binding domain-containing protein</fullName>
    </submittedName>
</protein>